<accession>A0ACC1MGP1</accession>
<protein>
    <submittedName>
        <fullName evidence="1">Uncharacterized protein</fullName>
    </submittedName>
</protein>
<dbReference type="EMBL" id="JANJQO010002711">
    <property type="protein sequence ID" value="KAJ2966192.1"/>
    <property type="molecule type" value="Genomic_DNA"/>
</dbReference>
<sequence>MLFSVVVALLSGAAYAWLPEERDLGAFNSSRFDTRATRFQLPNGASKIRGVNFGGWLICEPWMMKKEWAKMGCAGQSSELNCMKNVYGNNRAAGNAAFAAHWASWITPDTVQDVFDAGLNTIRIPIGYWSLDSIVNTATEPFADGNLMLPGLLG</sequence>
<keyword evidence="2" id="KW-1185">Reference proteome</keyword>
<dbReference type="Proteomes" id="UP001143910">
    <property type="component" value="Unassembled WGS sequence"/>
</dbReference>
<reference evidence="1" key="1">
    <citation type="submission" date="2022-08" db="EMBL/GenBank/DDBJ databases">
        <title>Genome Sequence of Lecanicillium fungicola.</title>
        <authorList>
            <person name="Buettner E."/>
        </authorList>
    </citation>
    <scope>NUCLEOTIDE SEQUENCE</scope>
    <source>
        <strain evidence="1">Babe33</strain>
    </source>
</reference>
<gene>
    <name evidence="1" type="ORF">NQ176_g10265</name>
</gene>
<evidence type="ECO:0000313" key="1">
    <source>
        <dbReference type="EMBL" id="KAJ2966192.1"/>
    </source>
</evidence>
<name>A0ACC1MGP1_9HYPO</name>
<proteinExistence type="predicted"/>
<evidence type="ECO:0000313" key="2">
    <source>
        <dbReference type="Proteomes" id="UP001143910"/>
    </source>
</evidence>
<organism evidence="1 2">
    <name type="scientific">Zarea fungicola</name>
    <dbReference type="NCBI Taxonomy" id="93591"/>
    <lineage>
        <taxon>Eukaryota</taxon>
        <taxon>Fungi</taxon>
        <taxon>Dikarya</taxon>
        <taxon>Ascomycota</taxon>
        <taxon>Pezizomycotina</taxon>
        <taxon>Sordariomycetes</taxon>
        <taxon>Hypocreomycetidae</taxon>
        <taxon>Hypocreales</taxon>
        <taxon>Cordycipitaceae</taxon>
        <taxon>Zarea</taxon>
    </lineage>
</organism>
<comment type="caution">
    <text evidence="1">The sequence shown here is derived from an EMBL/GenBank/DDBJ whole genome shotgun (WGS) entry which is preliminary data.</text>
</comment>